<evidence type="ECO:0000313" key="6">
    <source>
        <dbReference type="Proteomes" id="UP000664521"/>
    </source>
</evidence>
<feature type="domain" description="GST C-terminal" evidence="4">
    <location>
        <begin position="96"/>
        <end position="225"/>
    </location>
</feature>
<reference evidence="5" key="1">
    <citation type="submission" date="2021-03" db="EMBL/GenBank/DDBJ databases">
        <authorList>
            <person name="Tagirdzhanova G."/>
        </authorList>
    </citation>
    <scope>NUCLEOTIDE SEQUENCE</scope>
</reference>
<dbReference type="OrthoDB" id="422574at2759"/>
<dbReference type="AlphaFoldDB" id="A0A8H3FI10"/>
<accession>A0A8H3FI10</accession>
<dbReference type="SFLD" id="SFLDG00358">
    <property type="entry name" value="Main_(cytGST)"/>
    <property type="match status" value="1"/>
</dbReference>
<comment type="similarity">
    <text evidence="1 2">Belongs to the GST superfamily.</text>
</comment>
<dbReference type="InterPro" id="IPR010987">
    <property type="entry name" value="Glutathione-S-Trfase_C-like"/>
</dbReference>
<comment type="caution">
    <text evidence="5">The sequence shown here is derived from an EMBL/GenBank/DDBJ whole genome shotgun (WGS) entry which is preliminary data.</text>
</comment>
<dbReference type="SFLD" id="SFLDS00019">
    <property type="entry name" value="Glutathione_Transferase_(cytos"/>
    <property type="match status" value="1"/>
</dbReference>
<organism evidence="5 6">
    <name type="scientific">Heterodermia speciosa</name>
    <dbReference type="NCBI Taxonomy" id="116794"/>
    <lineage>
        <taxon>Eukaryota</taxon>
        <taxon>Fungi</taxon>
        <taxon>Dikarya</taxon>
        <taxon>Ascomycota</taxon>
        <taxon>Pezizomycotina</taxon>
        <taxon>Lecanoromycetes</taxon>
        <taxon>OSLEUM clade</taxon>
        <taxon>Lecanoromycetidae</taxon>
        <taxon>Caliciales</taxon>
        <taxon>Physciaceae</taxon>
        <taxon>Heterodermia</taxon>
    </lineage>
</organism>
<dbReference type="PROSITE" id="PS50404">
    <property type="entry name" value="GST_NTER"/>
    <property type="match status" value="1"/>
</dbReference>
<keyword evidence="6" id="KW-1185">Reference proteome</keyword>
<evidence type="ECO:0000259" key="3">
    <source>
        <dbReference type="PROSITE" id="PS50404"/>
    </source>
</evidence>
<dbReference type="Pfam" id="PF00043">
    <property type="entry name" value="GST_C"/>
    <property type="match status" value="1"/>
</dbReference>
<evidence type="ECO:0000256" key="2">
    <source>
        <dbReference type="RuleBase" id="RU003494"/>
    </source>
</evidence>
<dbReference type="InterPro" id="IPR036249">
    <property type="entry name" value="Thioredoxin-like_sf"/>
</dbReference>
<dbReference type="PANTHER" id="PTHR44051">
    <property type="entry name" value="GLUTATHIONE S-TRANSFERASE-RELATED"/>
    <property type="match status" value="1"/>
</dbReference>
<dbReference type="PROSITE" id="PS50405">
    <property type="entry name" value="GST_CTER"/>
    <property type="match status" value="1"/>
</dbReference>
<protein>
    <recommendedName>
        <fullName evidence="7">Glutathione S-transferase</fullName>
    </recommendedName>
</protein>
<dbReference type="Pfam" id="PF02798">
    <property type="entry name" value="GST_N"/>
    <property type="match status" value="1"/>
</dbReference>
<evidence type="ECO:0000259" key="4">
    <source>
        <dbReference type="PROSITE" id="PS50405"/>
    </source>
</evidence>
<evidence type="ECO:0000256" key="1">
    <source>
        <dbReference type="ARBA" id="ARBA00007409"/>
    </source>
</evidence>
<dbReference type="EMBL" id="CAJPDS010000037">
    <property type="protein sequence ID" value="CAF9924888.1"/>
    <property type="molecule type" value="Genomic_DNA"/>
</dbReference>
<dbReference type="InterPro" id="IPR040079">
    <property type="entry name" value="Glutathione_S-Trfase"/>
</dbReference>
<dbReference type="PANTHER" id="PTHR44051:SF14">
    <property type="entry name" value="GLUTATHIONE S-TRANSFERASE II"/>
    <property type="match status" value="1"/>
</dbReference>
<dbReference type="InterPro" id="IPR004046">
    <property type="entry name" value="GST_C"/>
</dbReference>
<gene>
    <name evidence="5" type="ORF">HETSPECPRED_005687</name>
</gene>
<dbReference type="Gene3D" id="1.20.1050.130">
    <property type="match status" value="1"/>
</dbReference>
<dbReference type="SUPFAM" id="SSF52833">
    <property type="entry name" value="Thioredoxin-like"/>
    <property type="match status" value="1"/>
</dbReference>
<feature type="domain" description="GST N-terminal" evidence="3">
    <location>
        <begin position="2"/>
        <end position="88"/>
    </location>
</feature>
<dbReference type="InterPro" id="IPR036282">
    <property type="entry name" value="Glutathione-S-Trfase_C_sf"/>
</dbReference>
<name>A0A8H3FI10_9LECA</name>
<dbReference type="SUPFAM" id="SSF47616">
    <property type="entry name" value="GST C-terminal domain-like"/>
    <property type="match status" value="1"/>
</dbReference>
<proteinExistence type="inferred from homology"/>
<evidence type="ECO:0008006" key="7">
    <source>
        <dbReference type="Google" id="ProtNLM"/>
    </source>
</evidence>
<evidence type="ECO:0000313" key="5">
    <source>
        <dbReference type="EMBL" id="CAF9924888.1"/>
    </source>
</evidence>
<dbReference type="Proteomes" id="UP000664521">
    <property type="component" value="Unassembled WGS sequence"/>
</dbReference>
<dbReference type="InterPro" id="IPR004045">
    <property type="entry name" value="Glutathione_S-Trfase_N"/>
</dbReference>
<sequence length="245" mass="27903">MEKLMLHGHATSPNPLKIAIALQYLQIPYQVKIWEFGDDPRRGVKGEDFASISPNGRVPALQDPNTGVLVWESGAIMNYLKRQYDKNGILGPKNPKPQDQADLEQWEYLLLTTLGPMTGQLVWFTYYNVQRNEDARERYKKQVYRCYDVLEGQLERSEGNSILSSGITSVDCHYEPWIRPAEFIGVELSTYPRIQKWLSFMAEQQAVIDAYQSIKDATALQDPEAAKRGLKPDESLLHEIGLEAA</sequence>